<protein>
    <submittedName>
        <fullName evidence="2">Nuclear transport factor 2 family protein</fullName>
    </submittedName>
</protein>
<evidence type="ECO:0000313" key="3">
    <source>
        <dbReference type="Proteomes" id="UP000766629"/>
    </source>
</evidence>
<evidence type="ECO:0000313" key="2">
    <source>
        <dbReference type="EMBL" id="MBY6140283.1"/>
    </source>
</evidence>
<gene>
    <name evidence="2" type="ORF">KUV26_12620</name>
</gene>
<sequence>MPGQSNADILREAMARWNDCKAGDLTMWDEYTSEDMCLRSMGEGQHGINFSSARNGREQMHSYLAELTNAFEMEHWTLEETVSEGDRVVGLGTTAWTCKATGKRVETPIVLVCRFRGGRICELHEFYDSASVAASTC</sequence>
<proteinExistence type="predicted"/>
<name>A0ABS7NGE1_9RHOB</name>
<dbReference type="Gene3D" id="3.10.450.50">
    <property type="match status" value="1"/>
</dbReference>
<keyword evidence="3" id="KW-1185">Reference proteome</keyword>
<dbReference type="RefSeq" id="WP_222508582.1">
    <property type="nucleotide sequence ID" value="NZ_JAHVJA010000004.1"/>
</dbReference>
<dbReference type="Pfam" id="PF12680">
    <property type="entry name" value="SnoaL_2"/>
    <property type="match status" value="1"/>
</dbReference>
<dbReference type="PANTHER" id="PTHR41252">
    <property type="entry name" value="BLR2505 PROTEIN"/>
    <property type="match status" value="1"/>
</dbReference>
<dbReference type="PANTHER" id="PTHR41252:SF1">
    <property type="entry name" value="BLR2505 PROTEIN"/>
    <property type="match status" value="1"/>
</dbReference>
<evidence type="ECO:0000259" key="1">
    <source>
        <dbReference type="Pfam" id="PF12680"/>
    </source>
</evidence>
<comment type="caution">
    <text evidence="2">The sequence shown here is derived from an EMBL/GenBank/DDBJ whole genome shotgun (WGS) entry which is preliminary data.</text>
</comment>
<feature type="domain" description="SnoaL-like" evidence="1">
    <location>
        <begin position="12"/>
        <end position="122"/>
    </location>
</feature>
<dbReference type="InterPro" id="IPR032710">
    <property type="entry name" value="NTF2-like_dom_sf"/>
</dbReference>
<reference evidence="2 3" key="1">
    <citation type="submission" date="2021-06" db="EMBL/GenBank/DDBJ databases">
        <title>50 bacteria genomes isolated from Dapeng, Shenzhen, China.</title>
        <authorList>
            <person name="Zheng W."/>
            <person name="Yu S."/>
            <person name="Huang Y."/>
        </authorList>
    </citation>
    <scope>NUCLEOTIDE SEQUENCE [LARGE SCALE GENOMIC DNA]</scope>
    <source>
        <strain evidence="2 3">DP1N14-2</strain>
    </source>
</reference>
<dbReference type="Proteomes" id="UP000766629">
    <property type="component" value="Unassembled WGS sequence"/>
</dbReference>
<organism evidence="2 3">
    <name type="scientific">Leisingera daeponensis</name>
    <dbReference type="NCBI Taxonomy" id="405746"/>
    <lineage>
        <taxon>Bacteria</taxon>
        <taxon>Pseudomonadati</taxon>
        <taxon>Pseudomonadota</taxon>
        <taxon>Alphaproteobacteria</taxon>
        <taxon>Rhodobacterales</taxon>
        <taxon>Roseobacteraceae</taxon>
        <taxon>Leisingera</taxon>
    </lineage>
</organism>
<dbReference type="InterPro" id="IPR037401">
    <property type="entry name" value="SnoaL-like"/>
</dbReference>
<dbReference type="EMBL" id="JAHVJA010000004">
    <property type="protein sequence ID" value="MBY6140283.1"/>
    <property type="molecule type" value="Genomic_DNA"/>
</dbReference>
<accession>A0ABS7NGE1</accession>
<dbReference type="SUPFAM" id="SSF54427">
    <property type="entry name" value="NTF2-like"/>
    <property type="match status" value="1"/>
</dbReference>